<dbReference type="OrthoDB" id="1937287at2759"/>
<dbReference type="Proteomes" id="UP000325315">
    <property type="component" value="Unassembled WGS sequence"/>
</dbReference>
<proteinExistence type="predicted"/>
<dbReference type="EMBL" id="SMMG02000005">
    <property type="protein sequence ID" value="KAA3473292.1"/>
    <property type="molecule type" value="Genomic_DNA"/>
</dbReference>
<evidence type="ECO:0000313" key="2">
    <source>
        <dbReference type="Proteomes" id="UP000325315"/>
    </source>
</evidence>
<gene>
    <name evidence="1" type="ORF">EPI10_023686</name>
</gene>
<accession>A0A5B6VWI6</accession>
<comment type="caution">
    <text evidence="1">The sequence shown here is derived from an EMBL/GenBank/DDBJ whole genome shotgun (WGS) entry which is preliminary data.</text>
</comment>
<sequence length="220" mass="25329">MSLEPNPKDNFELVTLRSERNLEPKEVEVEDEPPSKEVVQYKLNFHNLHVLKESSNKSNNMILNSREPTYQHSVVEALEQMLNYAKAMKEFLSKKRKLEEFETNKLPPKLKDPRSFTIHCNIGESYCGKALYDLGSSINLMPTFVFRRLGIDKARPITVTLQLADQSLAYLKGTINDVLVRVDKFIFPGVFIILDFDANKKTTIILRRPFLAIGRMIVDV</sequence>
<evidence type="ECO:0000313" key="1">
    <source>
        <dbReference type="EMBL" id="KAA3473292.1"/>
    </source>
</evidence>
<keyword evidence="2" id="KW-1185">Reference proteome</keyword>
<dbReference type="PANTHER" id="PTHR33067">
    <property type="entry name" value="RNA-DIRECTED DNA POLYMERASE-RELATED"/>
    <property type="match status" value="1"/>
</dbReference>
<reference evidence="2" key="1">
    <citation type="journal article" date="2019" name="Plant Biotechnol. J.">
        <title>Genome sequencing of the Australian wild diploid species Gossypium australe highlights disease resistance and delayed gland morphogenesis.</title>
        <authorList>
            <person name="Cai Y."/>
            <person name="Cai X."/>
            <person name="Wang Q."/>
            <person name="Wang P."/>
            <person name="Zhang Y."/>
            <person name="Cai C."/>
            <person name="Xu Y."/>
            <person name="Wang K."/>
            <person name="Zhou Z."/>
            <person name="Wang C."/>
            <person name="Geng S."/>
            <person name="Li B."/>
            <person name="Dong Q."/>
            <person name="Hou Y."/>
            <person name="Wang H."/>
            <person name="Ai P."/>
            <person name="Liu Z."/>
            <person name="Yi F."/>
            <person name="Sun M."/>
            <person name="An G."/>
            <person name="Cheng J."/>
            <person name="Zhang Y."/>
            <person name="Shi Q."/>
            <person name="Xie Y."/>
            <person name="Shi X."/>
            <person name="Chang Y."/>
            <person name="Huang F."/>
            <person name="Chen Y."/>
            <person name="Hong S."/>
            <person name="Mi L."/>
            <person name="Sun Q."/>
            <person name="Zhang L."/>
            <person name="Zhou B."/>
            <person name="Peng R."/>
            <person name="Zhang X."/>
            <person name="Liu F."/>
        </authorList>
    </citation>
    <scope>NUCLEOTIDE SEQUENCE [LARGE SCALE GENOMIC DNA]</scope>
    <source>
        <strain evidence="2">cv. PA1801</strain>
    </source>
</reference>
<dbReference type="PANTHER" id="PTHR33067:SF39">
    <property type="entry name" value="TRANSCRIPTION FACTOR INTERACTOR AND REGULATOR CCHC(ZN) FAMILY"/>
    <property type="match status" value="1"/>
</dbReference>
<dbReference type="Gene3D" id="2.40.70.10">
    <property type="entry name" value="Acid Proteases"/>
    <property type="match status" value="1"/>
</dbReference>
<protein>
    <submittedName>
        <fullName evidence="1">Uncharacterized protein</fullName>
    </submittedName>
</protein>
<organism evidence="1 2">
    <name type="scientific">Gossypium australe</name>
    <dbReference type="NCBI Taxonomy" id="47621"/>
    <lineage>
        <taxon>Eukaryota</taxon>
        <taxon>Viridiplantae</taxon>
        <taxon>Streptophyta</taxon>
        <taxon>Embryophyta</taxon>
        <taxon>Tracheophyta</taxon>
        <taxon>Spermatophyta</taxon>
        <taxon>Magnoliopsida</taxon>
        <taxon>eudicotyledons</taxon>
        <taxon>Gunneridae</taxon>
        <taxon>Pentapetalae</taxon>
        <taxon>rosids</taxon>
        <taxon>malvids</taxon>
        <taxon>Malvales</taxon>
        <taxon>Malvaceae</taxon>
        <taxon>Malvoideae</taxon>
        <taxon>Gossypium</taxon>
    </lineage>
</organism>
<name>A0A5B6VWI6_9ROSI</name>
<dbReference type="CDD" id="cd00303">
    <property type="entry name" value="retropepsin_like"/>
    <property type="match status" value="1"/>
</dbReference>
<dbReference type="AlphaFoldDB" id="A0A5B6VWI6"/>
<dbReference type="InterPro" id="IPR021109">
    <property type="entry name" value="Peptidase_aspartic_dom_sf"/>
</dbReference>